<proteinExistence type="predicted"/>
<evidence type="ECO:0000313" key="3">
    <source>
        <dbReference type="Proteomes" id="UP000250266"/>
    </source>
</evidence>
<feature type="coiled-coil region" evidence="1">
    <location>
        <begin position="193"/>
        <end position="220"/>
    </location>
</feature>
<keyword evidence="1" id="KW-0175">Coiled coil</keyword>
<gene>
    <name evidence="2" type="ORF">K432DRAFT_381962</name>
</gene>
<sequence length="450" mass="50418">MPTTPCPLPEVEAALSPYIHTRQETFRIRQTIASHLASQLTTTNESETDLSHFSLGCPPPSLRVKRIPPEFTGTRRNYLEVLQANIAARDRYNELKSDLDELRNQHVTDSTSRVEAANDQEATHAYITLLRQRRRLEKLQIIQKSLDKLVDAQPNPGHKDMKTLLKETIGEQPDLPTAKLGEQAADPQLEELMLRLKKEVLGAKRAMDEANERRTEAQRQAEGRRNPGLQEQVYALRCARDELVEWVEGELAKLVEEEESVLEDLSPVKKQPNAEVGHTDERPYQEQLQERYEKYVAARASLISTVDGMSASGKGITGADGPKSKSLPASLQDAIPTLKVADILPYLPSLLQTARDERSLLQQTTYFRHQLASASEEILRTIRRLAGESHLAAPGSTTTLAWANAAKEATASTTEDVEGNLEEAKKRVRSAKQVLDDVQSRRENFERLGI</sequence>
<organism evidence="2 3">
    <name type="scientific">Lepidopterella palustris CBS 459.81</name>
    <dbReference type="NCBI Taxonomy" id="1314670"/>
    <lineage>
        <taxon>Eukaryota</taxon>
        <taxon>Fungi</taxon>
        <taxon>Dikarya</taxon>
        <taxon>Ascomycota</taxon>
        <taxon>Pezizomycotina</taxon>
        <taxon>Dothideomycetes</taxon>
        <taxon>Pleosporomycetidae</taxon>
        <taxon>Mytilinidiales</taxon>
        <taxon>Argynnaceae</taxon>
        <taxon>Lepidopterella</taxon>
    </lineage>
</organism>
<dbReference type="OrthoDB" id="5402392at2759"/>
<protein>
    <submittedName>
        <fullName evidence="2">Uncharacterized protein</fullName>
    </submittedName>
</protein>
<reference evidence="2 3" key="1">
    <citation type="journal article" date="2016" name="Nat. Commun.">
        <title>Ectomycorrhizal ecology is imprinted in the genome of the dominant symbiotic fungus Cenococcum geophilum.</title>
        <authorList>
            <consortium name="DOE Joint Genome Institute"/>
            <person name="Peter M."/>
            <person name="Kohler A."/>
            <person name="Ohm R.A."/>
            <person name="Kuo A."/>
            <person name="Krutzmann J."/>
            <person name="Morin E."/>
            <person name="Arend M."/>
            <person name="Barry K.W."/>
            <person name="Binder M."/>
            <person name="Choi C."/>
            <person name="Clum A."/>
            <person name="Copeland A."/>
            <person name="Grisel N."/>
            <person name="Haridas S."/>
            <person name="Kipfer T."/>
            <person name="LaButti K."/>
            <person name="Lindquist E."/>
            <person name="Lipzen A."/>
            <person name="Maire R."/>
            <person name="Meier B."/>
            <person name="Mihaltcheva S."/>
            <person name="Molinier V."/>
            <person name="Murat C."/>
            <person name="Poggeler S."/>
            <person name="Quandt C.A."/>
            <person name="Sperisen C."/>
            <person name="Tritt A."/>
            <person name="Tisserant E."/>
            <person name="Crous P.W."/>
            <person name="Henrissat B."/>
            <person name="Nehls U."/>
            <person name="Egli S."/>
            <person name="Spatafora J.W."/>
            <person name="Grigoriev I.V."/>
            <person name="Martin F.M."/>
        </authorList>
    </citation>
    <scope>NUCLEOTIDE SEQUENCE [LARGE SCALE GENOMIC DNA]</scope>
    <source>
        <strain evidence="2 3">CBS 459.81</strain>
    </source>
</reference>
<accession>A0A8E2EBF1</accession>
<keyword evidence="3" id="KW-1185">Reference proteome</keyword>
<dbReference type="EMBL" id="KV744949">
    <property type="protein sequence ID" value="OCK80696.1"/>
    <property type="molecule type" value="Genomic_DNA"/>
</dbReference>
<name>A0A8E2EBF1_9PEZI</name>
<evidence type="ECO:0000256" key="1">
    <source>
        <dbReference type="SAM" id="Coils"/>
    </source>
</evidence>
<feature type="coiled-coil region" evidence="1">
    <location>
        <begin position="414"/>
        <end position="448"/>
    </location>
</feature>
<dbReference type="AlphaFoldDB" id="A0A8E2EBF1"/>
<evidence type="ECO:0000313" key="2">
    <source>
        <dbReference type="EMBL" id="OCK80696.1"/>
    </source>
</evidence>
<dbReference type="Proteomes" id="UP000250266">
    <property type="component" value="Unassembled WGS sequence"/>
</dbReference>